<dbReference type="InterPro" id="IPR042184">
    <property type="entry name" value="YqeY/Aim41_N"/>
</dbReference>
<comment type="caution">
    <text evidence="2">The sequence shown here is derived from an EMBL/GenBank/DDBJ whole genome shotgun (WGS) entry which is preliminary data.</text>
</comment>
<dbReference type="AlphaFoldDB" id="A0A1C7NRK6"/>
<keyword evidence="1" id="KW-0496">Mitochondrion</keyword>
<dbReference type="SUPFAM" id="SSF89095">
    <property type="entry name" value="GatB/YqeY motif"/>
    <property type="match status" value="1"/>
</dbReference>
<dbReference type="PANTHER" id="PTHR28055:SF1">
    <property type="entry name" value="ALTERED INHERITANCE OF MITOCHONDRIA PROTEIN 41, MITOCHONDRIAL"/>
    <property type="match status" value="1"/>
</dbReference>
<evidence type="ECO:0000313" key="2">
    <source>
        <dbReference type="EMBL" id="OBZ91751.1"/>
    </source>
</evidence>
<sequence length="184" mass="20531">MSLLARFSIATATAAARRPIAFTVTRYYTAGAVAPESLVTRLKEDRKSLMKAKKQPDLNVVKGLLSDLSYYTKSASFTEGTSEEDAVKSVLQKAIKRRQDSISQYEAGGRPELASQEKEELVVLQSYMPDQMTPEEIEQELKEIIGEIGATTSRDMGKVMKVWKRDPLTADRKVVSDILKKLLN</sequence>
<dbReference type="GO" id="GO:0005739">
    <property type="term" value="C:mitochondrion"/>
    <property type="evidence" value="ECO:0007669"/>
    <property type="project" value="UniProtKB-SubCell"/>
</dbReference>
<dbReference type="Proteomes" id="UP000093000">
    <property type="component" value="Unassembled WGS sequence"/>
</dbReference>
<dbReference type="InParanoid" id="A0A1C7NRK6"/>
<keyword evidence="3" id="KW-1185">Reference proteome</keyword>
<comment type="similarity">
    <text evidence="1">Belongs to the AIM41 family.</text>
</comment>
<dbReference type="InterPro" id="IPR019004">
    <property type="entry name" value="YqeY/Aim41"/>
</dbReference>
<dbReference type="GO" id="GO:0016884">
    <property type="term" value="F:carbon-nitrogen ligase activity, with glutamine as amido-N-donor"/>
    <property type="evidence" value="ECO:0007669"/>
    <property type="project" value="UniProtKB-UniRule"/>
</dbReference>
<name>A0A1C7NRK6_9FUNG</name>
<evidence type="ECO:0000256" key="1">
    <source>
        <dbReference type="RuleBase" id="RU365099"/>
    </source>
</evidence>
<dbReference type="Gene3D" id="1.10.1510.10">
    <property type="entry name" value="Uncharacterised protein YqeY/AIM41 PF09424, N-terminal domain"/>
    <property type="match status" value="1"/>
</dbReference>
<dbReference type="Gene3D" id="1.10.10.410">
    <property type="match status" value="1"/>
</dbReference>
<proteinExistence type="inferred from homology"/>
<dbReference type="PANTHER" id="PTHR28055">
    <property type="entry name" value="ALTERED INHERITANCE OF MITOCHONDRIA PROTEIN 41, MITOCHONDRIAL"/>
    <property type="match status" value="1"/>
</dbReference>
<dbReference type="Pfam" id="PF09424">
    <property type="entry name" value="YqeY"/>
    <property type="match status" value="1"/>
</dbReference>
<reference evidence="2 3" key="1">
    <citation type="submission" date="2016-03" db="EMBL/GenBank/DDBJ databases">
        <title>Choanephora cucurbitarum.</title>
        <authorList>
            <person name="Min B."/>
            <person name="Park H."/>
            <person name="Park J.-H."/>
            <person name="Shin H.-D."/>
            <person name="Choi I.-G."/>
        </authorList>
    </citation>
    <scope>NUCLEOTIDE SEQUENCE [LARGE SCALE GENOMIC DNA]</scope>
    <source>
        <strain evidence="2 3">KUS-F28377</strain>
    </source>
</reference>
<accession>A0A1C7NRK6</accession>
<comment type="subcellular location">
    <subcellularLocation>
        <location evidence="1">Mitochondrion</location>
    </subcellularLocation>
</comment>
<dbReference type="STRING" id="101091.A0A1C7NRK6"/>
<dbReference type="InterPro" id="IPR003789">
    <property type="entry name" value="Asn/Gln_tRNA_amidoTrase-B-like"/>
</dbReference>
<protein>
    <recommendedName>
        <fullName evidence="1">Altered inheritance of mitochondria protein 41</fullName>
    </recommendedName>
</protein>
<dbReference type="OrthoDB" id="538640at2759"/>
<dbReference type="InterPro" id="IPR023168">
    <property type="entry name" value="GatB_Yqey_C_2"/>
</dbReference>
<gene>
    <name evidence="2" type="primary">yqeY</name>
    <name evidence="1" type="synonym">AIM41</name>
    <name evidence="2" type="ORF">A0J61_00197</name>
</gene>
<dbReference type="EMBL" id="LUGH01000004">
    <property type="protein sequence ID" value="OBZ91751.1"/>
    <property type="molecule type" value="Genomic_DNA"/>
</dbReference>
<evidence type="ECO:0000313" key="3">
    <source>
        <dbReference type="Proteomes" id="UP000093000"/>
    </source>
</evidence>
<organism evidence="2 3">
    <name type="scientific">Choanephora cucurbitarum</name>
    <dbReference type="NCBI Taxonomy" id="101091"/>
    <lineage>
        <taxon>Eukaryota</taxon>
        <taxon>Fungi</taxon>
        <taxon>Fungi incertae sedis</taxon>
        <taxon>Mucoromycota</taxon>
        <taxon>Mucoromycotina</taxon>
        <taxon>Mucoromycetes</taxon>
        <taxon>Mucorales</taxon>
        <taxon>Mucorineae</taxon>
        <taxon>Choanephoraceae</taxon>
        <taxon>Choanephoroideae</taxon>
        <taxon>Choanephora</taxon>
    </lineage>
</organism>